<dbReference type="AlphaFoldDB" id="A0A1U7N5B9"/>
<dbReference type="EMBL" id="MKZS01000001">
    <property type="protein sequence ID" value="OLT61147.1"/>
    <property type="molecule type" value="Genomic_DNA"/>
</dbReference>
<gene>
    <name evidence="1" type="ORF">BJP37_21120</name>
</gene>
<sequence length="88" mass="10188">MKIAIGPEAIIRSYTARLFKAVYPDQSKADISLITVNNSVGWVVLIIFTNPVQKMIYGKYIIIFTNPVQKMIYGKYIEYLVWTRENIL</sequence>
<name>A0A1U7N5B9_9CYAN</name>
<organism evidence="1 2">
    <name type="scientific">Moorena bouillonii PNG</name>
    <dbReference type="NCBI Taxonomy" id="568701"/>
    <lineage>
        <taxon>Bacteria</taxon>
        <taxon>Bacillati</taxon>
        <taxon>Cyanobacteriota</taxon>
        <taxon>Cyanophyceae</taxon>
        <taxon>Coleofasciculales</taxon>
        <taxon>Coleofasciculaceae</taxon>
        <taxon>Moorena</taxon>
    </lineage>
</organism>
<accession>A0A1U7N5B9</accession>
<dbReference type="Proteomes" id="UP000186657">
    <property type="component" value="Unassembled WGS sequence"/>
</dbReference>
<reference evidence="1 2" key="1">
    <citation type="submission" date="2016-10" db="EMBL/GenBank/DDBJ databases">
        <title>Comparative genomics uncovers the prolific and rare metabolic potential of the cyanobacterial genus Moorea.</title>
        <authorList>
            <person name="Leao T."/>
            <person name="Castelao G."/>
            <person name="Korobeynikov A."/>
            <person name="Monroe E.A."/>
            <person name="Podell S."/>
            <person name="Glukhov E."/>
            <person name="Allen E."/>
            <person name="Gerwick W.H."/>
            <person name="Gerwick L."/>
        </authorList>
    </citation>
    <scope>NUCLEOTIDE SEQUENCE [LARGE SCALE GENOMIC DNA]</scope>
    <source>
        <strain evidence="1 2">PNG5-198</strain>
    </source>
</reference>
<protein>
    <submittedName>
        <fullName evidence="1">Uncharacterized protein</fullName>
    </submittedName>
</protein>
<keyword evidence="2" id="KW-1185">Reference proteome</keyword>
<evidence type="ECO:0000313" key="2">
    <source>
        <dbReference type="Proteomes" id="UP000186657"/>
    </source>
</evidence>
<evidence type="ECO:0000313" key="1">
    <source>
        <dbReference type="EMBL" id="OLT61147.1"/>
    </source>
</evidence>
<proteinExistence type="predicted"/>
<comment type="caution">
    <text evidence="1">The sequence shown here is derived from an EMBL/GenBank/DDBJ whole genome shotgun (WGS) entry which is preliminary data.</text>
</comment>